<dbReference type="InterPro" id="IPR029071">
    <property type="entry name" value="Ubiquitin-like_domsf"/>
</dbReference>
<dbReference type="EMBL" id="CAUYUJ010014837">
    <property type="protein sequence ID" value="CAK0846611.1"/>
    <property type="molecule type" value="Genomic_DNA"/>
</dbReference>
<reference evidence="3" key="1">
    <citation type="submission" date="2023-10" db="EMBL/GenBank/DDBJ databases">
        <authorList>
            <person name="Chen Y."/>
            <person name="Shah S."/>
            <person name="Dougan E. K."/>
            <person name="Thang M."/>
            <person name="Chan C."/>
        </authorList>
    </citation>
    <scope>NUCLEOTIDE SEQUENCE [LARGE SCALE GENOMIC DNA]</scope>
</reference>
<comment type="caution">
    <text evidence="3">The sequence shown here is derived from an EMBL/GenBank/DDBJ whole genome shotgun (WGS) entry which is preliminary data.</text>
</comment>
<proteinExistence type="predicted"/>
<accession>A0ABN9TKX9</accession>
<dbReference type="InterPro" id="IPR000626">
    <property type="entry name" value="Ubiquitin-like_dom"/>
</dbReference>
<feature type="compositionally biased region" description="Basic and acidic residues" evidence="1">
    <location>
        <begin position="362"/>
        <end position="399"/>
    </location>
</feature>
<feature type="compositionally biased region" description="Basic and acidic residues" evidence="1">
    <location>
        <begin position="307"/>
        <end position="330"/>
    </location>
</feature>
<dbReference type="Proteomes" id="UP001189429">
    <property type="component" value="Unassembled WGS sequence"/>
</dbReference>
<gene>
    <name evidence="3" type="ORF">PCOR1329_LOCUS40072</name>
</gene>
<feature type="region of interest" description="Disordered" evidence="1">
    <location>
        <begin position="190"/>
        <end position="231"/>
    </location>
</feature>
<keyword evidence="4" id="KW-1185">Reference proteome</keyword>
<name>A0ABN9TKX9_9DINO</name>
<feature type="compositionally biased region" description="Low complexity" evidence="1">
    <location>
        <begin position="136"/>
        <end position="159"/>
    </location>
</feature>
<feature type="region of interest" description="Disordered" evidence="1">
    <location>
        <begin position="85"/>
        <end position="159"/>
    </location>
</feature>
<evidence type="ECO:0000313" key="4">
    <source>
        <dbReference type="Proteomes" id="UP001189429"/>
    </source>
</evidence>
<feature type="domain" description="Ubiquitin-like" evidence="2">
    <location>
        <begin position="7"/>
        <end position="84"/>
    </location>
</feature>
<feature type="region of interest" description="Disordered" evidence="1">
    <location>
        <begin position="292"/>
        <end position="416"/>
    </location>
</feature>
<evidence type="ECO:0000313" key="3">
    <source>
        <dbReference type="EMBL" id="CAK0846611.1"/>
    </source>
</evidence>
<feature type="compositionally biased region" description="Low complexity" evidence="1">
    <location>
        <begin position="190"/>
        <end position="199"/>
    </location>
</feature>
<feature type="compositionally biased region" description="Low complexity" evidence="1">
    <location>
        <begin position="85"/>
        <end position="114"/>
    </location>
</feature>
<sequence>MSEEGILKLTVKSLSNLSDSFEVEISEDETVESLVVCIFSVRPDLGEELRIVHRQRILKTETVLKDAGVLSGDLVVAARAAKAAWPPAPAADAAKQAEVPAASADEAKPGAAPAAEPPKDAKAVEAPTPPAEEVKPAAAPEQAEPEAALATPTAEVQPAEAPLPAADEATPAEALATAAEEAKLEVSLAAPTTEATPADAAEEAKQAKQAQDADAAGMAALPEEGPPSASILELARRLEAGLGDAHPGEVAAALRRAAARVEALEGSLSEFGRALQLTHMLSGQVLQGFGGLSGDAGQARPPGGGGGREEEAPRSFLVKKGDAELQEQHRQAAAVRPSGLSRQTSGGSSGGGALSTAGTPMTKEEMDRARKARLEMLEAQQAEKKREKEEGESKSRAREAMFNPLPPGPSKPLGKF</sequence>
<evidence type="ECO:0000259" key="2">
    <source>
        <dbReference type="PROSITE" id="PS50053"/>
    </source>
</evidence>
<dbReference type="SUPFAM" id="SSF54236">
    <property type="entry name" value="Ubiquitin-like"/>
    <property type="match status" value="1"/>
</dbReference>
<organism evidence="3 4">
    <name type="scientific">Prorocentrum cordatum</name>
    <dbReference type="NCBI Taxonomy" id="2364126"/>
    <lineage>
        <taxon>Eukaryota</taxon>
        <taxon>Sar</taxon>
        <taxon>Alveolata</taxon>
        <taxon>Dinophyceae</taxon>
        <taxon>Prorocentrales</taxon>
        <taxon>Prorocentraceae</taxon>
        <taxon>Prorocentrum</taxon>
    </lineage>
</organism>
<feature type="compositionally biased region" description="Low complexity" evidence="1">
    <location>
        <begin position="207"/>
        <end position="216"/>
    </location>
</feature>
<evidence type="ECO:0000256" key="1">
    <source>
        <dbReference type="SAM" id="MobiDB-lite"/>
    </source>
</evidence>
<protein>
    <recommendedName>
        <fullName evidence="2">Ubiquitin-like domain-containing protein</fullName>
    </recommendedName>
</protein>
<dbReference type="PROSITE" id="PS50053">
    <property type="entry name" value="UBIQUITIN_2"/>
    <property type="match status" value="1"/>
</dbReference>